<comment type="caution">
    <text evidence="1">The sequence shown here is derived from an EMBL/GenBank/DDBJ whole genome shotgun (WGS) entry which is preliminary data.</text>
</comment>
<accession>A0ABU2L6G7</accession>
<gene>
    <name evidence="1" type="ORF">RM780_07710</name>
</gene>
<proteinExistence type="predicted"/>
<dbReference type="RefSeq" id="WP_311629787.1">
    <property type="nucleotide sequence ID" value="NZ_JAVREN010000008.1"/>
</dbReference>
<name>A0ABU2L6G7_9ACTN</name>
<sequence length="113" mass="12166">MTTHLTPANFTLLQAEAALEEHRRGLDGPHTHLARVQAALEADPGTARRRFADFAIRCCHCGRTLHDDASKVFGIGPECRKGLSPQALAAIFAPAVAQAHAAHEHDRTAGGRR</sequence>
<organism evidence="1 2">
    <name type="scientific">Streptomyces boetiae</name>
    <dbReference type="NCBI Taxonomy" id="3075541"/>
    <lineage>
        <taxon>Bacteria</taxon>
        <taxon>Bacillati</taxon>
        <taxon>Actinomycetota</taxon>
        <taxon>Actinomycetes</taxon>
        <taxon>Kitasatosporales</taxon>
        <taxon>Streptomycetaceae</taxon>
        <taxon>Streptomyces</taxon>
    </lineage>
</organism>
<reference evidence="2" key="1">
    <citation type="submission" date="2023-07" db="EMBL/GenBank/DDBJ databases">
        <title>30 novel species of actinomycetes from the DSMZ collection.</title>
        <authorList>
            <person name="Nouioui I."/>
        </authorList>
    </citation>
    <scope>NUCLEOTIDE SEQUENCE [LARGE SCALE GENOMIC DNA]</scope>
    <source>
        <strain evidence="2">DSM 44917</strain>
    </source>
</reference>
<dbReference type="EMBL" id="JAVREN010000008">
    <property type="protein sequence ID" value="MDT0306848.1"/>
    <property type="molecule type" value="Genomic_DNA"/>
</dbReference>
<evidence type="ECO:0000313" key="2">
    <source>
        <dbReference type="Proteomes" id="UP001183388"/>
    </source>
</evidence>
<evidence type="ECO:0000313" key="1">
    <source>
        <dbReference type="EMBL" id="MDT0306848.1"/>
    </source>
</evidence>
<dbReference type="Pfam" id="PF19474">
    <property type="entry name" value="DUF6011"/>
    <property type="match status" value="1"/>
</dbReference>
<dbReference type="Proteomes" id="UP001183388">
    <property type="component" value="Unassembled WGS sequence"/>
</dbReference>
<dbReference type="InterPro" id="IPR046053">
    <property type="entry name" value="DUF6011"/>
</dbReference>
<keyword evidence="2" id="KW-1185">Reference proteome</keyword>
<protein>
    <submittedName>
        <fullName evidence="1">DUF6011 domain-containing protein</fullName>
    </submittedName>
</protein>